<dbReference type="GO" id="GO:0005886">
    <property type="term" value="C:plasma membrane"/>
    <property type="evidence" value="ECO:0007669"/>
    <property type="project" value="TreeGrafter"/>
</dbReference>
<evidence type="ECO:0000313" key="6">
    <source>
        <dbReference type="Proteomes" id="UP000760819"/>
    </source>
</evidence>
<reference evidence="5" key="2">
    <citation type="journal article" date="2021" name="Microbiome">
        <title>Successional dynamics and alternative stable states in a saline activated sludge microbial community over 9 years.</title>
        <authorList>
            <person name="Wang Y."/>
            <person name="Ye J."/>
            <person name="Ju F."/>
            <person name="Liu L."/>
            <person name="Boyd J.A."/>
            <person name="Deng Y."/>
            <person name="Parks D.H."/>
            <person name="Jiang X."/>
            <person name="Yin X."/>
            <person name="Woodcroft B.J."/>
            <person name="Tyson G.W."/>
            <person name="Hugenholtz P."/>
            <person name="Polz M.F."/>
            <person name="Zhang T."/>
        </authorList>
    </citation>
    <scope>NUCLEOTIDE SEQUENCE</scope>
    <source>
        <strain evidence="5">HKST-UBA12</strain>
    </source>
</reference>
<dbReference type="PROSITE" id="PS00662">
    <property type="entry name" value="T2SP_E"/>
    <property type="match status" value="1"/>
</dbReference>
<evidence type="ECO:0000256" key="1">
    <source>
        <dbReference type="ARBA" id="ARBA00006611"/>
    </source>
</evidence>
<reference evidence="5" key="1">
    <citation type="submission" date="2020-04" db="EMBL/GenBank/DDBJ databases">
        <authorList>
            <person name="Zhang T."/>
        </authorList>
    </citation>
    <scope>NUCLEOTIDE SEQUENCE</scope>
    <source>
        <strain evidence="5">HKST-UBA12</strain>
    </source>
</reference>
<name>A0A955I9D5_9BACT</name>
<dbReference type="GO" id="GO:0016887">
    <property type="term" value="F:ATP hydrolysis activity"/>
    <property type="evidence" value="ECO:0007669"/>
    <property type="project" value="TreeGrafter"/>
</dbReference>
<keyword evidence="2" id="KW-0547">Nucleotide-binding</keyword>
<dbReference type="Proteomes" id="UP000760819">
    <property type="component" value="Unassembled WGS sequence"/>
</dbReference>
<evidence type="ECO:0000313" key="5">
    <source>
        <dbReference type="EMBL" id="MCA9379103.1"/>
    </source>
</evidence>
<comment type="similarity">
    <text evidence="1">Belongs to the GSP E family.</text>
</comment>
<dbReference type="EMBL" id="JAGQLI010000081">
    <property type="protein sequence ID" value="MCA9379103.1"/>
    <property type="molecule type" value="Genomic_DNA"/>
</dbReference>
<dbReference type="SUPFAM" id="SSF52540">
    <property type="entry name" value="P-loop containing nucleoside triphosphate hydrolases"/>
    <property type="match status" value="1"/>
</dbReference>
<evidence type="ECO:0000256" key="3">
    <source>
        <dbReference type="ARBA" id="ARBA00022840"/>
    </source>
</evidence>
<keyword evidence="3" id="KW-0067">ATP-binding</keyword>
<accession>A0A955I9D5</accession>
<protein>
    <submittedName>
        <fullName evidence="5">Type II/IV secretion system protein</fullName>
    </submittedName>
</protein>
<dbReference type="GO" id="GO:0005524">
    <property type="term" value="F:ATP binding"/>
    <property type="evidence" value="ECO:0007669"/>
    <property type="project" value="UniProtKB-KW"/>
</dbReference>
<dbReference type="Gene3D" id="3.40.50.300">
    <property type="entry name" value="P-loop containing nucleotide triphosphate hydrolases"/>
    <property type="match status" value="1"/>
</dbReference>
<dbReference type="Gene3D" id="3.30.450.90">
    <property type="match status" value="1"/>
</dbReference>
<dbReference type="FunFam" id="3.40.50.300:FF:000398">
    <property type="entry name" value="Type IV pilus assembly ATPase PilB"/>
    <property type="match status" value="1"/>
</dbReference>
<sequence>ESMIGKPVEAYYATRSAIQRAIDTKYAAQIGEEVDEAMEDVGVLNLNSSFAVQDIAGQGLDNAPVAKIVNMILDYAIKHHSSDVHIEPREGKISVRYRIHGILSEKLTLPNKLGPSIVSRIKILANMKIDEHRIPQDNRFQVRSGERLVDLRVSVMPAIYGEKVVMRLLEKGADVLSLEQTGLRGPAYKSYKDGLAKTQGILLITGPTGSGKTQTLASSLAILNTQEVNILTVEDPVEIRVDGVTQVQVNPEVGLTFASALRAFLRQDPDIIMVGEIRDAETADLAVQAALTGHLVLATLHTNSAAGALPRLLDMGVQPFLLSSTINVIVAQRLVRRLCDDCKQPVESTEEEMRVLHESLDPLHGLDLKESSGEMLHFDSNTTKVKLYKPVGCPKCADSGYQGRIGIFELMTVTEKIGKMIMGHQSAAEISAQAQQDGMLTMVQDGYIKALDGMTTISEVLRVQNV</sequence>
<evidence type="ECO:0000256" key="2">
    <source>
        <dbReference type="ARBA" id="ARBA00022741"/>
    </source>
</evidence>
<dbReference type="PANTHER" id="PTHR30258">
    <property type="entry name" value="TYPE II SECRETION SYSTEM PROTEIN GSPE-RELATED"/>
    <property type="match status" value="1"/>
</dbReference>
<dbReference type="InterPro" id="IPR027417">
    <property type="entry name" value="P-loop_NTPase"/>
</dbReference>
<dbReference type="PANTHER" id="PTHR30258:SF1">
    <property type="entry name" value="PROTEIN TRANSPORT PROTEIN HOFB HOMOLOG"/>
    <property type="match status" value="1"/>
</dbReference>
<gene>
    <name evidence="5" type="ORF">KC640_01620</name>
</gene>
<comment type="caution">
    <text evidence="5">The sequence shown here is derived from an EMBL/GenBank/DDBJ whole genome shotgun (WGS) entry which is preliminary data.</text>
</comment>
<evidence type="ECO:0000259" key="4">
    <source>
        <dbReference type="PROSITE" id="PS00662"/>
    </source>
</evidence>
<dbReference type="InterPro" id="IPR001482">
    <property type="entry name" value="T2SS/T4SS_dom"/>
</dbReference>
<dbReference type="AlphaFoldDB" id="A0A955I9D5"/>
<dbReference type="CDD" id="cd01129">
    <property type="entry name" value="PulE-GspE-like"/>
    <property type="match status" value="1"/>
</dbReference>
<feature type="non-terminal residue" evidence="5">
    <location>
        <position position="1"/>
    </location>
</feature>
<proteinExistence type="inferred from homology"/>
<organism evidence="5 6">
    <name type="scientific">Candidatus Dojkabacteria bacterium</name>
    <dbReference type="NCBI Taxonomy" id="2099670"/>
    <lineage>
        <taxon>Bacteria</taxon>
        <taxon>Candidatus Dojkabacteria</taxon>
    </lineage>
</organism>
<dbReference type="Pfam" id="PF00437">
    <property type="entry name" value="T2SSE"/>
    <property type="match status" value="1"/>
</dbReference>
<feature type="domain" description="Bacterial type II secretion system protein E" evidence="4">
    <location>
        <begin position="265"/>
        <end position="279"/>
    </location>
</feature>